<keyword evidence="1" id="KW-0670">Pyruvate</keyword>
<evidence type="ECO:0000313" key="2">
    <source>
        <dbReference type="Proteomes" id="UP000036403"/>
    </source>
</evidence>
<dbReference type="Proteomes" id="UP000036403">
    <property type="component" value="Unassembled WGS sequence"/>
</dbReference>
<sequence length="138" mass="16009">FGFSHVRLKPNSIPSKFPRMQNDSLDKSTVYNNVLKEVNLSEKNNIDSTILVKKVENINSMIPMKTFMDRVETENMETENMEVELQHNTSEHEIEICKTPTKKIRYPGDINENTIKDMTPRRIVKSVKILKQACAKKI</sequence>
<dbReference type="AlphaFoldDB" id="A0A0J7KA97"/>
<dbReference type="PaxDb" id="67767-A0A0J7KA97"/>
<dbReference type="OrthoDB" id="6496718at2759"/>
<evidence type="ECO:0000313" key="1">
    <source>
        <dbReference type="EMBL" id="KMQ87151.1"/>
    </source>
</evidence>
<organism evidence="1 2">
    <name type="scientific">Lasius niger</name>
    <name type="common">Black garden ant</name>
    <dbReference type="NCBI Taxonomy" id="67767"/>
    <lineage>
        <taxon>Eukaryota</taxon>
        <taxon>Metazoa</taxon>
        <taxon>Ecdysozoa</taxon>
        <taxon>Arthropoda</taxon>
        <taxon>Hexapoda</taxon>
        <taxon>Insecta</taxon>
        <taxon>Pterygota</taxon>
        <taxon>Neoptera</taxon>
        <taxon>Endopterygota</taxon>
        <taxon>Hymenoptera</taxon>
        <taxon>Apocrita</taxon>
        <taxon>Aculeata</taxon>
        <taxon>Formicoidea</taxon>
        <taxon>Formicidae</taxon>
        <taxon>Formicinae</taxon>
        <taxon>Lasius</taxon>
        <taxon>Lasius</taxon>
    </lineage>
</organism>
<gene>
    <name evidence="1" type="ORF">RF55_13646</name>
</gene>
<comment type="caution">
    <text evidence="1">The sequence shown here is derived from an EMBL/GenBank/DDBJ whole genome shotgun (WGS) entry which is preliminary data.</text>
</comment>
<dbReference type="EMBL" id="LBMM01010923">
    <property type="protein sequence ID" value="KMQ87151.1"/>
    <property type="molecule type" value="Genomic_DNA"/>
</dbReference>
<proteinExistence type="predicted"/>
<name>A0A0J7KA97_LASNI</name>
<accession>A0A0J7KA97</accession>
<feature type="non-terminal residue" evidence="1">
    <location>
        <position position="1"/>
    </location>
</feature>
<protein>
    <submittedName>
        <fullName evidence="1">Phosphoenolpyruvate carboxylase</fullName>
    </submittedName>
</protein>
<reference evidence="1 2" key="1">
    <citation type="submission" date="2015-04" db="EMBL/GenBank/DDBJ databases">
        <title>Lasius niger genome sequencing.</title>
        <authorList>
            <person name="Konorov E.A."/>
            <person name="Nikitin M.A."/>
            <person name="Kirill M.V."/>
            <person name="Chang P."/>
        </authorList>
    </citation>
    <scope>NUCLEOTIDE SEQUENCE [LARGE SCALE GENOMIC DNA]</scope>
    <source>
        <tissue evidence="1">Whole</tissue>
    </source>
</reference>
<keyword evidence="2" id="KW-1185">Reference proteome</keyword>